<protein>
    <submittedName>
        <fullName evidence="2">Uncharacterized protein</fullName>
    </submittedName>
</protein>
<dbReference type="VEuPathDB" id="FungiDB:TRIVIDRAFT_207411"/>
<evidence type="ECO:0000256" key="1">
    <source>
        <dbReference type="SAM" id="MobiDB-lite"/>
    </source>
</evidence>
<sequence length="316" mass="33715">MDKDMACCTTARELLCLRTFRGIWWEAGGAAGGSDTSLAPEFGLGRPRFSVWAHRRMFPVGESYAPPPVRPCEVLDEEASAEAFHDGGILYIHEIIPGRYLRSITSTAEERHGRSTACTRGPRTASIKKPVLSSSLASKGFAPGEIVMSSRTAFAPSSSSLATAKGTRHPAAIPPDQSRPCKRTSAFLELELELIKSHGQMLAHASQGPASLRLFLPQARRTDRERLADLHQTRRHTLARWRLRASASTGNLEAILAVVGTHSDCYASHAQLGSVLGSGPGPLGCGSSLEASSLEAASALGAKVCTARVPAHPTRS</sequence>
<proteinExistence type="predicted"/>
<keyword evidence="3" id="KW-1185">Reference proteome</keyword>
<evidence type="ECO:0000313" key="2">
    <source>
        <dbReference type="EMBL" id="EHK15687.1"/>
    </source>
</evidence>
<feature type="region of interest" description="Disordered" evidence="1">
    <location>
        <begin position="159"/>
        <end position="180"/>
    </location>
</feature>
<comment type="caution">
    <text evidence="2">The sequence shown here is derived from an EMBL/GenBank/DDBJ whole genome shotgun (WGS) entry which is preliminary data.</text>
</comment>
<dbReference type="RefSeq" id="XP_013949881.1">
    <property type="nucleotide sequence ID" value="XM_014094406.1"/>
</dbReference>
<dbReference type="Proteomes" id="UP000007115">
    <property type="component" value="Unassembled WGS sequence"/>
</dbReference>
<dbReference type="HOGENOM" id="CLU_880177_0_0_1"/>
<dbReference type="AlphaFoldDB" id="G9NDC0"/>
<dbReference type="InParanoid" id="G9NDC0"/>
<evidence type="ECO:0000313" key="3">
    <source>
        <dbReference type="Proteomes" id="UP000007115"/>
    </source>
</evidence>
<organism evidence="2 3">
    <name type="scientific">Hypocrea virens (strain Gv29-8 / FGSC 10586)</name>
    <name type="common">Gliocladium virens</name>
    <name type="synonym">Trichoderma virens</name>
    <dbReference type="NCBI Taxonomy" id="413071"/>
    <lineage>
        <taxon>Eukaryota</taxon>
        <taxon>Fungi</taxon>
        <taxon>Dikarya</taxon>
        <taxon>Ascomycota</taxon>
        <taxon>Pezizomycotina</taxon>
        <taxon>Sordariomycetes</taxon>
        <taxon>Hypocreomycetidae</taxon>
        <taxon>Hypocreales</taxon>
        <taxon>Hypocreaceae</taxon>
        <taxon>Trichoderma</taxon>
    </lineage>
</organism>
<dbReference type="GeneID" id="25790415"/>
<dbReference type="EMBL" id="ABDF02000092">
    <property type="protein sequence ID" value="EHK15687.1"/>
    <property type="molecule type" value="Genomic_DNA"/>
</dbReference>
<gene>
    <name evidence="2" type="ORF">TRIVIDRAFT_207411</name>
</gene>
<name>G9NDC0_HYPVG</name>
<accession>G9NDC0</accession>
<reference evidence="2 3" key="1">
    <citation type="journal article" date="2011" name="Genome Biol.">
        <title>Comparative genome sequence analysis underscores mycoparasitism as the ancestral life style of Trichoderma.</title>
        <authorList>
            <person name="Kubicek C.P."/>
            <person name="Herrera-Estrella A."/>
            <person name="Seidl-Seiboth V."/>
            <person name="Martinez D.A."/>
            <person name="Druzhinina I.S."/>
            <person name="Thon M."/>
            <person name="Zeilinger S."/>
            <person name="Casas-Flores S."/>
            <person name="Horwitz B.A."/>
            <person name="Mukherjee P.K."/>
            <person name="Mukherjee M."/>
            <person name="Kredics L."/>
            <person name="Alcaraz L.D."/>
            <person name="Aerts A."/>
            <person name="Antal Z."/>
            <person name="Atanasova L."/>
            <person name="Cervantes-Badillo M.G."/>
            <person name="Challacombe J."/>
            <person name="Chertkov O."/>
            <person name="McCluskey K."/>
            <person name="Coulpier F."/>
            <person name="Deshpande N."/>
            <person name="von Doehren H."/>
            <person name="Ebbole D.J."/>
            <person name="Esquivel-Naranjo E.U."/>
            <person name="Fekete E."/>
            <person name="Flipphi M."/>
            <person name="Glaser F."/>
            <person name="Gomez-Rodriguez E.Y."/>
            <person name="Gruber S."/>
            <person name="Han C."/>
            <person name="Henrissat B."/>
            <person name="Hermosa R."/>
            <person name="Hernandez-Onate M."/>
            <person name="Karaffa L."/>
            <person name="Kosti I."/>
            <person name="Le Crom S."/>
            <person name="Lindquist E."/>
            <person name="Lucas S."/>
            <person name="Luebeck M."/>
            <person name="Luebeck P.S."/>
            <person name="Margeot A."/>
            <person name="Metz B."/>
            <person name="Misra M."/>
            <person name="Nevalainen H."/>
            <person name="Omann M."/>
            <person name="Packer N."/>
            <person name="Perrone G."/>
            <person name="Uresti-Rivera E.E."/>
            <person name="Salamov A."/>
            <person name="Schmoll M."/>
            <person name="Seiboth B."/>
            <person name="Shapiro H."/>
            <person name="Sukno S."/>
            <person name="Tamayo-Ramos J.A."/>
            <person name="Tisch D."/>
            <person name="Wiest A."/>
            <person name="Wilkinson H.H."/>
            <person name="Zhang M."/>
            <person name="Coutinho P.M."/>
            <person name="Kenerley C.M."/>
            <person name="Monte E."/>
            <person name="Baker S.E."/>
            <person name="Grigoriev I.V."/>
        </authorList>
    </citation>
    <scope>NUCLEOTIDE SEQUENCE [LARGE SCALE GENOMIC DNA]</scope>
    <source>
        <strain evidence="3">Gv29-8 / FGSC 10586</strain>
    </source>
</reference>
<dbReference type="OrthoDB" id="10654798at2759"/>